<feature type="non-terminal residue" evidence="1">
    <location>
        <position position="491"/>
    </location>
</feature>
<accession>A0A6J5NX25</accession>
<dbReference type="EMBL" id="LR796718">
    <property type="protein sequence ID" value="CAB4161645.1"/>
    <property type="molecule type" value="Genomic_DNA"/>
</dbReference>
<evidence type="ECO:0000313" key="1">
    <source>
        <dbReference type="EMBL" id="CAB4161645.1"/>
    </source>
</evidence>
<organism evidence="1">
    <name type="scientific">uncultured Caudovirales phage</name>
    <dbReference type="NCBI Taxonomy" id="2100421"/>
    <lineage>
        <taxon>Viruses</taxon>
        <taxon>Duplodnaviria</taxon>
        <taxon>Heunggongvirae</taxon>
        <taxon>Uroviricota</taxon>
        <taxon>Caudoviricetes</taxon>
        <taxon>Peduoviridae</taxon>
        <taxon>Maltschvirus</taxon>
        <taxon>Maltschvirus maltsch</taxon>
    </lineage>
</organism>
<gene>
    <name evidence="1" type="ORF">UFOVP761_1</name>
</gene>
<proteinExistence type="predicted"/>
<sequence length="491" mass="49988">MALVLADRVKETTTTTGTGTVTLAGAATGYQSFAAIGNANTTYYCIAGQTGGEWEVGIGTYTAAGTTLSRDTVLESSNANALVVFSAGTKDVFCTYSADRSLYRDGAASSYVPGLGATTPSTGKMTTVEATATTTGSSATGAYTYGSLSYSDSNNLVTLQSSVDAYNQLVLQNTNAGAAASADLTISNNNGTASTFYGNFGMNSSGWVGTIGTASLNASNVIYLTATSGDLAIGTTTSNSIRFVIAGGADAVTIDTNSRVGIGVTSPTAALHLEAGTATASTAPLKFNSGTNLTTAEAGAVEYNGTAGFLTQQATTGRGMLLAPQIVRINTARTKATNNTTLQAIFDTANDVINLTANTLYYFRGVYIMSTSAAATATGITTGFLFSNAQQDIGYRVLSHAQATGTAQTSIYNTVATAVTVTPTATAAANFVIEVEGWFKSNATTGGTFTPAFAQSVVGTTVAPTASANTWFMLYPMSATVTETNIAGNWA</sequence>
<reference evidence="1" key="1">
    <citation type="submission" date="2020-04" db="EMBL/GenBank/DDBJ databases">
        <authorList>
            <person name="Chiriac C."/>
            <person name="Salcher M."/>
            <person name="Ghai R."/>
            <person name="Kavagutti S V."/>
        </authorList>
    </citation>
    <scope>NUCLEOTIDE SEQUENCE</scope>
</reference>
<name>A0A6J5NX25_9CAUD</name>
<protein>
    <submittedName>
        <fullName evidence="1">Uncharacterized protein</fullName>
    </submittedName>
</protein>